<dbReference type="PANTHER" id="PTHR37316">
    <property type="entry name" value="TEICHOIC ACID GLYCEROL-PHOSPHATE PRIMASE"/>
    <property type="match status" value="1"/>
</dbReference>
<protein>
    <submittedName>
        <fullName evidence="8">Glycosyltransferase</fullName>
    </submittedName>
</protein>
<dbReference type="Pfam" id="PF04464">
    <property type="entry name" value="Glyphos_transf"/>
    <property type="match status" value="1"/>
</dbReference>
<sequence>MESCMNASTLKQKLKKNKIARIGAKVLLPNPYPKYYEKLDVDRNIILYESFYGKGMTCGPKAIFDQLTKSIVLTSTKHVWVYDDEKQWAANFKKYEKCDYVKFVKFKSDEYYKMLASAGVLINNSTFPPCFIRKPEQDYINTWHGIPLKLMGYDMPNGNIESANTERNFLQANYLLSPNEHHTKMYTEAYKLKGIYEGKIIETGQARTDTIFNADRNEVIKSLRYSGVNVDENKKIIMYAPTWKGNSFSNPQADGEEYEKLYNKVCEVIDTNEWQVLIKPHQAVFDKIKDDEKLKGCLVSPRLDTNEVLSATDVLVSDYSSIFFDFLVTDRPIMFYIPDLEEYKDTRGLYMEPEKLPGPATDSLDKLSEMLANPYEAVKDWADNYRNAKEQFCPDDDGHVSERIVNAIFKNEYNHIKVVRPLQNKKKIFISLGRALQNGITHSFLSLLNNLNYDRFDVTAYLYEPIADDQILRINQINKNVRVLVRTGGNVATKEELSKMYFSMAFNCKGSYEKMLPEKYFEREARRLVGDCNFDSVVEFCGYSPILALILPKIKNKKTAIWQHNDLIADANRKLGHKKPLRRKMSIIFNLYPRWDRLVSCSHSVMEVNEKNLSRPEIEGKFSYAKNTINYMRVLDSLDNDCTYENFSLPASNETSFVTMGRLSTEKNHGNLVRAFGEYVKEYPNSKLYIIGEGPLREQVEGEIARLNLKDKVILTGNLINPFTLMKNCKCFILPSIYEGQPMVLLEARIVGLPIIVSDFSSVKDSLMENGQYLINSSEESILGGLRAFSEGKVPKCNFDPKQYNREAVEEFENAIM</sequence>
<feature type="domain" description="Glycosyl transferase family 1" evidence="7">
    <location>
        <begin position="651"/>
        <end position="788"/>
    </location>
</feature>
<dbReference type="Gene3D" id="3.40.50.2000">
    <property type="entry name" value="Glycogen Phosphorylase B"/>
    <property type="match status" value="2"/>
</dbReference>
<dbReference type="InterPro" id="IPR043149">
    <property type="entry name" value="TagF_N"/>
</dbReference>
<dbReference type="SUPFAM" id="SSF53756">
    <property type="entry name" value="UDP-Glycosyltransferase/glycogen phosphorylase"/>
    <property type="match status" value="2"/>
</dbReference>
<dbReference type="GO" id="GO:0016757">
    <property type="term" value="F:glycosyltransferase activity"/>
    <property type="evidence" value="ECO:0007669"/>
    <property type="project" value="InterPro"/>
</dbReference>
<organism evidence="8 9">
    <name type="scientific">Eubacterium ventriosum</name>
    <dbReference type="NCBI Taxonomy" id="39496"/>
    <lineage>
        <taxon>Bacteria</taxon>
        <taxon>Bacillati</taxon>
        <taxon>Bacillota</taxon>
        <taxon>Clostridia</taxon>
        <taxon>Eubacteriales</taxon>
        <taxon>Eubacteriaceae</taxon>
        <taxon>Eubacterium</taxon>
    </lineage>
</organism>
<evidence type="ECO:0000256" key="4">
    <source>
        <dbReference type="ARBA" id="ARBA00022679"/>
    </source>
</evidence>
<accession>A0A413R692</accession>
<reference evidence="8 9" key="1">
    <citation type="submission" date="2018-08" db="EMBL/GenBank/DDBJ databases">
        <title>A genome reference for cultivated species of the human gut microbiota.</title>
        <authorList>
            <person name="Zou Y."/>
            <person name="Xue W."/>
            <person name="Luo G."/>
        </authorList>
    </citation>
    <scope>NUCLEOTIDE SEQUENCE [LARGE SCALE GENOMIC DNA]</scope>
    <source>
        <strain evidence="8 9">AM44-11BH</strain>
    </source>
</reference>
<name>A0A413R692_9FIRM</name>
<dbReference type="AlphaFoldDB" id="A0A413R692"/>
<gene>
    <name evidence="8" type="ORF">DW944_09640</name>
</gene>
<dbReference type="Proteomes" id="UP000284779">
    <property type="component" value="Unassembled WGS sequence"/>
</dbReference>
<evidence type="ECO:0000313" key="9">
    <source>
        <dbReference type="Proteomes" id="UP000284779"/>
    </source>
</evidence>
<evidence type="ECO:0000256" key="3">
    <source>
        <dbReference type="ARBA" id="ARBA00022475"/>
    </source>
</evidence>
<dbReference type="InterPro" id="IPR001296">
    <property type="entry name" value="Glyco_trans_1"/>
</dbReference>
<dbReference type="InterPro" id="IPR043148">
    <property type="entry name" value="TagF_C"/>
</dbReference>
<dbReference type="Pfam" id="PF00534">
    <property type="entry name" value="Glycos_transf_1"/>
    <property type="match status" value="1"/>
</dbReference>
<dbReference type="Gene3D" id="3.40.50.11820">
    <property type="match status" value="1"/>
</dbReference>
<dbReference type="EMBL" id="QSFD01000009">
    <property type="protein sequence ID" value="RHA17440.1"/>
    <property type="molecule type" value="Genomic_DNA"/>
</dbReference>
<keyword evidence="9" id="KW-1185">Reference proteome</keyword>
<comment type="caution">
    <text evidence="8">The sequence shown here is derived from an EMBL/GenBank/DDBJ whole genome shotgun (WGS) entry which is preliminary data.</text>
</comment>
<evidence type="ECO:0000256" key="2">
    <source>
        <dbReference type="ARBA" id="ARBA00010488"/>
    </source>
</evidence>
<proteinExistence type="inferred from homology"/>
<dbReference type="Gene3D" id="3.40.50.12580">
    <property type="match status" value="1"/>
</dbReference>
<keyword evidence="4 8" id="KW-0808">Transferase</keyword>
<dbReference type="InterPro" id="IPR051612">
    <property type="entry name" value="Teichoic_Acid_Biosynth"/>
</dbReference>
<dbReference type="GO" id="GO:0019350">
    <property type="term" value="P:teichoic acid biosynthetic process"/>
    <property type="evidence" value="ECO:0007669"/>
    <property type="project" value="UniProtKB-KW"/>
</dbReference>
<comment type="similarity">
    <text evidence="2">Belongs to the CDP-glycerol glycerophosphotransferase family.</text>
</comment>
<dbReference type="RefSeq" id="WP_117971153.1">
    <property type="nucleotide sequence ID" value="NZ_QSFD01000009.1"/>
</dbReference>
<evidence type="ECO:0000256" key="6">
    <source>
        <dbReference type="ARBA" id="ARBA00023136"/>
    </source>
</evidence>
<dbReference type="CDD" id="cd03811">
    <property type="entry name" value="GT4_GT28_WabH-like"/>
    <property type="match status" value="1"/>
</dbReference>
<evidence type="ECO:0000256" key="5">
    <source>
        <dbReference type="ARBA" id="ARBA00022944"/>
    </source>
</evidence>
<dbReference type="GO" id="GO:0047355">
    <property type="term" value="F:CDP-glycerol glycerophosphotransferase activity"/>
    <property type="evidence" value="ECO:0007669"/>
    <property type="project" value="InterPro"/>
</dbReference>
<dbReference type="GO" id="GO:0005886">
    <property type="term" value="C:plasma membrane"/>
    <property type="evidence" value="ECO:0007669"/>
    <property type="project" value="UniProtKB-SubCell"/>
</dbReference>
<keyword evidence="5" id="KW-0777">Teichoic acid biosynthesis</keyword>
<keyword evidence="6" id="KW-0472">Membrane</keyword>
<comment type="subcellular location">
    <subcellularLocation>
        <location evidence="1">Cell membrane</location>
        <topology evidence="1">Peripheral membrane protein</topology>
    </subcellularLocation>
</comment>
<dbReference type="PANTHER" id="PTHR37316:SF3">
    <property type="entry name" value="TEICHOIC ACID GLYCEROL-PHOSPHATE TRANSFERASE"/>
    <property type="match status" value="1"/>
</dbReference>
<dbReference type="InterPro" id="IPR007554">
    <property type="entry name" value="Glycerophosphate_synth"/>
</dbReference>
<evidence type="ECO:0000259" key="7">
    <source>
        <dbReference type="Pfam" id="PF00534"/>
    </source>
</evidence>
<keyword evidence="3" id="KW-1003">Cell membrane</keyword>
<evidence type="ECO:0000256" key="1">
    <source>
        <dbReference type="ARBA" id="ARBA00004202"/>
    </source>
</evidence>
<evidence type="ECO:0000313" key="8">
    <source>
        <dbReference type="EMBL" id="RHA17440.1"/>
    </source>
</evidence>